<gene>
    <name evidence="1" type="ORF">DENOEST_1120</name>
</gene>
<dbReference type="Gene3D" id="3.40.50.300">
    <property type="entry name" value="P-loop containing nucleotide triphosphate hydrolases"/>
    <property type="match status" value="1"/>
</dbReference>
<evidence type="ECO:0000313" key="2">
    <source>
        <dbReference type="Proteomes" id="UP000515733"/>
    </source>
</evidence>
<evidence type="ECO:0008006" key="3">
    <source>
        <dbReference type="Google" id="ProtNLM"/>
    </source>
</evidence>
<dbReference type="InterPro" id="IPR027417">
    <property type="entry name" value="P-loop_NTPase"/>
</dbReference>
<evidence type="ECO:0000313" key="1">
    <source>
        <dbReference type="EMBL" id="CAB1368285.1"/>
    </source>
</evidence>
<accession>A0A6S6XU25</accession>
<organism evidence="1 2">
    <name type="scientific">Denitratisoma oestradiolicum</name>
    <dbReference type="NCBI Taxonomy" id="311182"/>
    <lineage>
        <taxon>Bacteria</taxon>
        <taxon>Pseudomonadati</taxon>
        <taxon>Pseudomonadota</taxon>
        <taxon>Betaproteobacteria</taxon>
        <taxon>Nitrosomonadales</taxon>
        <taxon>Sterolibacteriaceae</taxon>
        <taxon>Denitratisoma</taxon>
    </lineage>
</organism>
<name>A0A6S6XU25_9PROT</name>
<dbReference type="RefSeq" id="WP_183148207.1">
    <property type="nucleotide sequence ID" value="NZ_LR778301.1"/>
</dbReference>
<proteinExistence type="predicted"/>
<reference evidence="1 2" key="1">
    <citation type="submission" date="2020-03" db="EMBL/GenBank/DDBJ databases">
        <authorList>
            <consortium name="Genoscope - CEA"/>
            <person name="William W."/>
        </authorList>
    </citation>
    <scope>NUCLEOTIDE SEQUENCE [LARGE SCALE GENOMIC DNA]</scope>
    <source>
        <strain evidence="2">DSM 16959</strain>
    </source>
</reference>
<dbReference type="Proteomes" id="UP000515733">
    <property type="component" value="Chromosome"/>
</dbReference>
<protein>
    <recommendedName>
        <fullName evidence="3">Guanylate kinase</fullName>
    </recommendedName>
</protein>
<dbReference type="EMBL" id="LR778301">
    <property type="protein sequence ID" value="CAB1368285.1"/>
    <property type="molecule type" value="Genomic_DNA"/>
</dbReference>
<dbReference type="AlphaFoldDB" id="A0A6S6XU25"/>
<dbReference type="SUPFAM" id="SSF52540">
    <property type="entry name" value="P-loop containing nucleoside triphosphate hydrolases"/>
    <property type="match status" value="1"/>
</dbReference>
<sequence length="179" mass="19556">MRVLIFLVGIPGAGKTTILSKVTEALVLKPSTQRQPRYTGESEYHFEKKWNAAQFAWSIDRGTTKYGMRNDELEKIQRVGITVFDPANLENFLSGDFGTKVELVTVGLDTIGSLDEQHARVGQDKTRLLDQVSFEAQRGVVRNCDVVLTGNAETVAAAVNEIAFLLGGRGGIISGESII</sequence>
<dbReference type="KEGG" id="doe:DENOEST_1120"/>
<keyword evidence="2" id="KW-1185">Reference proteome</keyword>